<dbReference type="InterPro" id="IPR000847">
    <property type="entry name" value="LysR_HTH_N"/>
</dbReference>
<dbReference type="GO" id="GO:0043565">
    <property type="term" value="F:sequence-specific DNA binding"/>
    <property type="evidence" value="ECO:0007669"/>
    <property type="project" value="TreeGrafter"/>
</dbReference>
<feature type="domain" description="HTH lysR-type" evidence="5">
    <location>
        <begin position="8"/>
        <end position="65"/>
    </location>
</feature>
<dbReference type="KEGG" id="aot:AcetOri_orf04260"/>
<dbReference type="PRINTS" id="PR00039">
    <property type="entry name" value="HTHLYSR"/>
</dbReference>
<dbReference type="SUPFAM" id="SSF53850">
    <property type="entry name" value="Periplasmic binding protein-like II"/>
    <property type="match status" value="1"/>
</dbReference>
<evidence type="ECO:0000256" key="4">
    <source>
        <dbReference type="ARBA" id="ARBA00023163"/>
    </source>
</evidence>
<dbReference type="Pfam" id="PF03466">
    <property type="entry name" value="LysR_substrate"/>
    <property type="match status" value="1"/>
</dbReference>
<name>A0A2Z5ZKJ1_9PROT</name>
<dbReference type="InterPro" id="IPR036390">
    <property type="entry name" value="WH_DNA-bd_sf"/>
</dbReference>
<evidence type="ECO:0000256" key="1">
    <source>
        <dbReference type="ARBA" id="ARBA00009437"/>
    </source>
</evidence>
<dbReference type="AlphaFoldDB" id="A0A2Z5ZKJ1"/>
<dbReference type="GeneID" id="76204644"/>
<dbReference type="SUPFAM" id="SSF46785">
    <property type="entry name" value="Winged helix' DNA-binding domain"/>
    <property type="match status" value="1"/>
</dbReference>
<protein>
    <submittedName>
        <fullName evidence="6">Transcriptional regulator LysR</fullName>
    </submittedName>
</protein>
<dbReference type="PANTHER" id="PTHR30537">
    <property type="entry name" value="HTH-TYPE TRANSCRIPTIONAL REGULATOR"/>
    <property type="match status" value="1"/>
</dbReference>
<keyword evidence="4" id="KW-0804">Transcription</keyword>
<dbReference type="InterPro" id="IPR005119">
    <property type="entry name" value="LysR_subst-bd"/>
</dbReference>
<evidence type="ECO:0000313" key="8">
    <source>
        <dbReference type="Proteomes" id="UP000032670"/>
    </source>
</evidence>
<keyword evidence="3" id="KW-0238">DNA-binding</keyword>
<gene>
    <name evidence="7" type="ORF">Abor_022_078</name>
    <name evidence="6" type="ORF">AcetOrient_orf04260</name>
</gene>
<evidence type="ECO:0000256" key="2">
    <source>
        <dbReference type="ARBA" id="ARBA00023015"/>
    </source>
</evidence>
<dbReference type="FunFam" id="1.10.10.10:FF:000001">
    <property type="entry name" value="LysR family transcriptional regulator"/>
    <property type="match status" value="1"/>
</dbReference>
<evidence type="ECO:0000256" key="3">
    <source>
        <dbReference type="ARBA" id="ARBA00023125"/>
    </source>
</evidence>
<proteinExistence type="inferred from homology"/>
<evidence type="ECO:0000313" key="6">
    <source>
        <dbReference type="EMBL" id="BBC81148.1"/>
    </source>
</evidence>
<reference evidence="7 8" key="1">
    <citation type="submission" date="2012-11" db="EMBL/GenBank/DDBJ databases">
        <title>Whole genome sequence of Acetobacter orientalis 21F-2.</title>
        <authorList>
            <person name="Azuma Y."/>
            <person name="Higashiura N."/>
            <person name="Hirakawa H."/>
            <person name="Matsushita K."/>
        </authorList>
    </citation>
    <scope>NUCLEOTIDE SEQUENCE [LARGE SCALE GENOMIC DNA]</scope>
    <source>
        <strain evidence="7 8">21F-2</strain>
    </source>
</reference>
<keyword evidence="8" id="KW-1185">Reference proteome</keyword>
<dbReference type="STRING" id="1231341.Abor_022_078"/>
<evidence type="ECO:0000313" key="7">
    <source>
        <dbReference type="EMBL" id="GAN66501.1"/>
    </source>
</evidence>
<dbReference type="EMBL" id="BAMX01000022">
    <property type="protein sequence ID" value="GAN66501.1"/>
    <property type="molecule type" value="Genomic_DNA"/>
</dbReference>
<comment type="similarity">
    <text evidence="1">Belongs to the LysR transcriptional regulatory family.</text>
</comment>
<dbReference type="Proteomes" id="UP000270034">
    <property type="component" value="Chromosome"/>
</dbReference>
<dbReference type="GO" id="GO:0003700">
    <property type="term" value="F:DNA-binding transcription factor activity"/>
    <property type="evidence" value="ECO:0007669"/>
    <property type="project" value="InterPro"/>
</dbReference>
<accession>A0A0D6NMA1</accession>
<keyword evidence="2" id="KW-0805">Transcription regulation</keyword>
<dbReference type="Gene3D" id="3.40.190.10">
    <property type="entry name" value="Periplasmic binding protein-like II"/>
    <property type="match status" value="2"/>
</dbReference>
<accession>A0A2Z5ZKJ1</accession>
<dbReference type="InterPro" id="IPR058163">
    <property type="entry name" value="LysR-type_TF_proteobact-type"/>
</dbReference>
<dbReference type="PROSITE" id="PS50931">
    <property type="entry name" value="HTH_LYSR"/>
    <property type="match status" value="1"/>
</dbReference>
<dbReference type="RefSeq" id="WP_048841535.1">
    <property type="nucleotide sequence ID" value="NZ_BAMX01000022.1"/>
</dbReference>
<dbReference type="Gene3D" id="1.10.10.10">
    <property type="entry name" value="Winged helix-like DNA-binding domain superfamily/Winged helix DNA-binding domain"/>
    <property type="match status" value="1"/>
</dbReference>
<dbReference type="GO" id="GO:0006351">
    <property type="term" value="P:DNA-templated transcription"/>
    <property type="evidence" value="ECO:0007669"/>
    <property type="project" value="TreeGrafter"/>
</dbReference>
<dbReference type="EMBL" id="AP018515">
    <property type="protein sequence ID" value="BBC81148.1"/>
    <property type="molecule type" value="Genomic_DNA"/>
</dbReference>
<reference evidence="6 9" key="2">
    <citation type="submission" date="2018-02" db="EMBL/GenBank/DDBJ databases">
        <title>Acetobacter orientalis genome.</title>
        <authorList>
            <person name="Nakashima N."/>
            <person name="Tamura T."/>
        </authorList>
    </citation>
    <scope>NUCLEOTIDE SEQUENCE [LARGE SCALE GENOMIC DNA]</scope>
    <source>
        <strain evidence="6 9">FAN1</strain>
    </source>
</reference>
<evidence type="ECO:0000313" key="9">
    <source>
        <dbReference type="Proteomes" id="UP000270034"/>
    </source>
</evidence>
<dbReference type="Proteomes" id="UP000032670">
    <property type="component" value="Unassembled WGS sequence"/>
</dbReference>
<dbReference type="PANTHER" id="PTHR30537:SF26">
    <property type="entry name" value="GLYCINE CLEAVAGE SYSTEM TRANSCRIPTIONAL ACTIVATOR"/>
    <property type="match status" value="1"/>
</dbReference>
<dbReference type="Pfam" id="PF00126">
    <property type="entry name" value="HTH_1"/>
    <property type="match status" value="1"/>
</dbReference>
<sequence length="309" mass="35230">MTPNQADYLLRSLRLIETVGRCGSFSTAALELGMTQPAVSQQIAHLEKLLGVILFERRHRGVSATRHGQMLHTTTADVLTQLYNTMEIIHDSDSRETLIILTDYGFAANWLLPRLSDFEEKFPEIDVSLLTTQAKRDAKIDHRNTHHDVSILFGEKPQTHDLSWTCLFQEEIVPICSAAYFKAAGPFNHPRDIVKAKLLHLTGPDHQWFTWADWFASIDTSLPIKTFSKNNLSFGNYPLLLQAVLQNQGIALGWRPLVDDLIKTKQIVSLSNKPIKSKRGYFLSTPFNRRAHIDNFTQWIQQQAKINKL</sequence>
<organism evidence="6 9">
    <name type="scientific">Acetobacter orientalis</name>
    <dbReference type="NCBI Taxonomy" id="146474"/>
    <lineage>
        <taxon>Bacteria</taxon>
        <taxon>Pseudomonadati</taxon>
        <taxon>Pseudomonadota</taxon>
        <taxon>Alphaproteobacteria</taxon>
        <taxon>Acetobacterales</taxon>
        <taxon>Acetobacteraceae</taxon>
        <taxon>Acetobacter</taxon>
    </lineage>
</organism>
<evidence type="ECO:0000259" key="5">
    <source>
        <dbReference type="PROSITE" id="PS50931"/>
    </source>
</evidence>
<dbReference type="InterPro" id="IPR036388">
    <property type="entry name" value="WH-like_DNA-bd_sf"/>
</dbReference>